<feature type="compositionally biased region" description="Polar residues" evidence="1">
    <location>
        <begin position="396"/>
        <end position="409"/>
    </location>
</feature>
<feature type="region of interest" description="Disordered" evidence="1">
    <location>
        <begin position="1"/>
        <end position="87"/>
    </location>
</feature>
<protein>
    <recommendedName>
        <fullName evidence="2">DUF4283 domain-containing protein</fullName>
    </recommendedName>
</protein>
<evidence type="ECO:0000256" key="1">
    <source>
        <dbReference type="SAM" id="MobiDB-lite"/>
    </source>
</evidence>
<feature type="region of interest" description="Disordered" evidence="1">
    <location>
        <begin position="316"/>
        <end position="532"/>
    </location>
</feature>
<evidence type="ECO:0000313" key="4">
    <source>
        <dbReference type="Proteomes" id="UP001634007"/>
    </source>
</evidence>
<keyword evidence="4" id="KW-1185">Reference proteome</keyword>
<feature type="compositionally biased region" description="Basic and acidic residues" evidence="1">
    <location>
        <begin position="44"/>
        <end position="60"/>
    </location>
</feature>
<feature type="compositionally biased region" description="Basic residues" evidence="1">
    <location>
        <begin position="61"/>
        <end position="77"/>
    </location>
</feature>
<dbReference type="PANTHER" id="PTHR31286">
    <property type="entry name" value="GLYCINE-RICH CELL WALL STRUCTURAL PROTEIN 1.8-LIKE"/>
    <property type="match status" value="1"/>
</dbReference>
<evidence type="ECO:0000313" key="3">
    <source>
        <dbReference type="EMBL" id="KAL3717115.1"/>
    </source>
</evidence>
<dbReference type="Proteomes" id="UP001634007">
    <property type="component" value="Unassembled WGS sequence"/>
</dbReference>
<sequence length="532" mass="57709">MSLSAAGDGINSGDARPLAAASEGLPLPASNRPSKASASSSGHTEMKNRQQASKESDLRARLSRGRSRFRSTSKHPGKAPAGHHEAPARSWANVARLAVKGSELSYVPPTFVEGEAVVNLPDEALDAMDPKWHDCLVGQLVAKRRLPFGLVEQVLRKTWGSKIGEIFADDQGFLFLQIPDPGFRRKILEDGPITIARVPLILRQWKPLMDLRREEHSTIPVWIRLRNLPFDIWTVPAMSAIASVAGKPLYVDQRTDEMKMVSFARVCVEVMANQPRVEKAKVTLKGVSRVINIEYEWLPIACPDCNAFGHNCRAPPPENPTRRTQNAGQAVRHPARQNAVAPAQPVVHAPDPRSATPPSPVVLEQDVQRPEVDPSPPRAVDAPIPPQSDIDPVRLQPSTVSVQASPTDVSDSPQPTPTLPDQDQTWRRVKNRRKRNKDLKIGESPLPSAADQPSGDRPLVAAPPPSASARKGARGASAPPKVVPSLTAGSRPTRAPSLKDSGKRLEEVASSSEDDDISSPEAPCQPPRLTDT</sequence>
<feature type="compositionally biased region" description="Low complexity" evidence="1">
    <location>
        <begin position="467"/>
        <end position="480"/>
    </location>
</feature>
<comment type="caution">
    <text evidence="3">The sequence shown here is derived from an EMBL/GenBank/DDBJ whole genome shotgun (WGS) entry which is preliminary data.</text>
</comment>
<evidence type="ECO:0000259" key="2">
    <source>
        <dbReference type="Pfam" id="PF14111"/>
    </source>
</evidence>
<dbReference type="AlphaFoldDB" id="A0ABD3ISQ5"/>
<dbReference type="Pfam" id="PF14111">
    <property type="entry name" value="DUF4283"/>
    <property type="match status" value="1"/>
</dbReference>
<name>A0ABD3ISQ5_EUCGL</name>
<reference evidence="3 4" key="1">
    <citation type="submission" date="2024-11" db="EMBL/GenBank/DDBJ databases">
        <title>Chromosome-level genome assembly of Eucalyptus globulus Labill. provides insights into its genome evolution.</title>
        <authorList>
            <person name="Li X."/>
        </authorList>
    </citation>
    <scope>NUCLEOTIDE SEQUENCE [LARGE SCALE GENOMIC DNA]</scope>
    <source>
        <strain evidence="3">CL2024</strain>
        <tissue evidence="3">Fresh tender leaves</tissue>
    </source>
</reference>
<dbReference type="PANTHER" id="PTHR31286:SF165">
    <property type="entry name" value="DUF4283 DOMAIN-CONTAINING PROTEIN"/>
    <property type="match status" value="1"/>
</dbReference>
<proteinExistence type="predicted"/>
<feature type="compositionally biased region" description="Basic residues" evidence="1">
    <location>
        <begin position="427"/>
        <end position="437"/>
    </location>
</feature>
<feature type="compositionally biased region" description="Low complexity" evidence="1">
    <location>
        <begin position="336"/>
        <end position="349"/>
    </location>
</feature>
<dbReference type="InterPro" id="IPR025558">
    <property type="entry name" value="DUF4283"/>
</dbReference>
<dbReference type="EMBL" id="JBJKBG010000011">
    <property type="protein sequence ID" value="KAL3717115.1"/>
    <property type="molecule type" value="Genomic_DNA"/>
</dbReference>
<feature type="compositionally biased region" description="Low complexity" evidence="1">
    <location>
        <begin position="29"/>
        <end position="41"/>
    </location>
</feature>
<gene>
    <name evidence="3" type="ORF">ACJRO7_008659</name>
</gene>
<organism evidence="3 4">
    <name type="scientific">Eucalyptus globulus</name>
    <name type="common">Tasmanian blue gum</name>
    <dbReference type="NCBI Taxonomy" id="34317"/>
    <lineage>
        <taxon>Eukaryota</taxon>
        <taxon>Viridiplantae</taxon>
        <taxon>Streptophyta</taxon>
        <taxon>Embryophyta</taxon>
        <taxon>Tracheophyta</taxon>
        <taxon>Spermatophyta</taxon>
        <taxon>Magnoliopsida</taxon>
        <taxon>eudicotyledons</taxon>
        <taxon>Gunneridae</taxon>
        <taxon>Pentapetalae</taxon>
        <taxon>rosids</taxon>
        <taxon>malvids</taxon>
        <taxon>Myrtales</taxon>
        <taxon>Myrtaceae</taxon>
        <taxon>Myrtoideae</taxon>
        <taxon>Eucalypteae</taxon>
        <taxon>Eucalyptus</taxon>
    </lineage>
</organism>
<feature type="domain" description="DUF4283" evidence="2">
    <location>
        <begin position="131"/>
        <end position="210"/>
    </location>
</feature>
<accession>A0ABD3ISQ5</accession>
<dbReference type="InterPro" id="IPR040256">
    <property type="entry name" value="At4g02000-like"/>
</dbReference>